<sequence length="70" mass="7946">MFQHRPVDQYLPVVRLRAETGGLRRGRLEAPLALHLLGASLHLNGHRQRPTSKSTTTTIRPALRTRPRDT</sequence>
<accession>A0ABN8J5M2</accession>
<dbReference type="EMBL" id="OW152820">
    <property type="protein sequence ID" value="CAH2075213.1"/>
    <property type="molecule type" value="Genomic_DNA"/>
</dbReference>
<reference evidence="2" key="1">
    <citation type="submission" date="2022-03" db="EMBL/GenBank/DDBJ databases">
        <authorList>
            <person name="Martin H S."/>
        </authorList>
    </citation>
    <scope>NUCLEOTIDE SEQUENCE</scope>
</reference>
<evidence type="ECO:0000256" key="1">
    <source>
        <dbReference type="SAM" id="MobiDB-lite"/>
    </source>
</evidence>
<proteinExistence type="predicted"/>
<name>A0ABN8J5M2_9NEOP</name>
<evidence type="ECO:0000313" key="2">
    <source>
        <dbReference type="EMBL" id="CAH2075213.1"/>
    </source>
</evidence>
<protein>
    <submittedName>
        <fullName evidence="2">Uncharacterized protein</fullName>
    </submittedName>
</protein>
<feature type="region of interest" description="Disordered" evidence="1">
    <location>
        <begin position="43"/>
        <end position="70"/>
    </location>
</feature>
<gene>
    <name evidence="2" type="ORF">IPOD504_LOCUS16594</name>
</gene>
<keyword evidence="3" id="KW-1185">Reference proteome</keyword>
<evidence type="ECO:0000313" key="3">
    <source>
        <dbReference type="Proteomes" id="UP000837857"/>
    </source>
</evidence>
<organism evidence="2 3">
    <name type="scientific">Iphiclides podalirius</name>
    <name type="common">scarce swallowtail</name>
    <dbReference type="NCBI Taxonomy" id="110791"/>
    <lineage>
        <taxon>Eukaryota</taxon>
        <taxon>Metazoa</taxon>
        <taxon>Ecdysozoa</taxon>
        <taxon>Arthropoda</taxon>
        <taxon>Hexapoda</taxon>
        <taxon>Insecta</taxon>
        <taxon>Pterygota</taxon>
        <taxon>Neoptera</taxon>
        <taxon>Endopterygota</taxon>
        <taxon>Lepidoptera</taxon>
        <taxon>Glossata</taxon>
        <taxon>Ditrysia</taxon>
        <taxon>Papilionoidea</taxon>
        <taxon>Papilionidae</taxon>
        <taxon>Papilioninae</taxon>
        <taxon>Iphiclides</taxon>
    </lineage>
</organism>
<dbReference type="Proteomes" id="UP000837857">
    <property type="component" value="Chromosome 8"/>
</dbReference>
<feature type="non-terminal residue" evidence="2">
    <location>
        <position position="70"/>
    </location>
</feature>